<dbReference type="EMBL" id="MU795042">
    <property type="protein sequence ID" value="KAJ3811882.1"/>
    <property type="molecule type" value="Genomic_DNA"/>
</dbReference>
<protein>
    <submittedName>
        <fullName evidence="1">Uncharacterized protein</fullName>
    </submittedName>
</protein>
<proteinExistence type="predicted"/>
<gene>
    <name evidence="1" type="ORF">F5876DRAFT_75407</name>
</gene>
<organism evidence="1 2">
    <name type="scientific">Lentinula aff. lateritia</name>
    <dbReference type="NCBI Taxonomy" id="2804960"/>
    <lineage>
        <taxon>Eukaryota</taxon>
        <taxon>Fungi</taxon>
        <taxon>Dikarya</taxon>
        <taxon>Basidiomycota</taxon>
        <taxon>Agaricomycotina</taxon>
        <taxon>Agaricomycetes</taxon>
        <taxon>Agaricomycetidae</taxon>
        <taxon>Agaricales</taxon>
        <taxon>Marasmiineae</taxon>
        <taxon>Omphalotaceae</taxon>
        <taxon>Lentinula</taxon>
    </lineage>
</organism>
<keyword evidence="2" id="KW-1185">Reference proteome</keyword>
<reference evidence="1" key="1">
    <citation type="submission" date="2022-09" db="EMBL/GenBank/DDBJ databases">
        <title>A Global Phylogenomic Analysis of the Shiitake Genus Lentinula.</title>
        <authorList>
            <consortium name="DOE Joint Genome Institute"/>
            <person name="Sierra-Patev S."/>
            <person name="Min B."/>
            <person name="Naranjo-Ortiz M."/>
            <person name="Looney B."/>
            <person name="Konkel Z."/>
            <person name="Slot J.C."/>
            <person name="Sakamoto Y."/>
            <person name="Steenwyk J.L."/>
            <person name="Rokas A."/>
            <person name="Carro J."/>
            <person name="Camarero S."/>
            <person name="Ferreira P."/>
            <person name="Molpeceres G."/>
            <person name="Ruiz-Duenas F.J."/>
            <person name="Serrano A."/>
            <person name="Henrissat B."/>
            <person name="Drula E."/>
            <person name="Hughes K.W."/>
            <person name="Mata J.L."/>
            <person name="Ishikawa N.K."/>
            <person name="Vargas-Isla R."/>
            <person name="Ushijima S."/>
            <person name="Smith C.A."/>
            <person name="Ahrendt S."/>
            <person name="Andreopoulos W."/>
            <person name="He G."/>
            <person name="Labutti K."/>
            <person name="Lipzen A."/>
            <person name="Ng V."/>
            <person name="Riley R."/>
            <person name="Sandor L."/>
            <person name="Barry K."/>
            <person name="Martinez A.T."/>
            <person name="Xiao Y."/>
            <person name="Gibbons J.G."/>
            <person name="Terashima K."/>
            <person name="Grigoriev I.V."/>
            <person name="Hibbett D.S."/>
        </authorList>
    </citation>
    <scope>NUCLEOTIDE SEQUENCE</scope>
    <source>
        <strain evidence="1">TMI1499</strain>
    </source>
</reference>
<evidence type="ECO:0000313" key="1">
    <source>
        <dbReference type="EMBL" id="KAJ3811882.1"/>
    </source>
</evidence>
<accession>A0ACC1U4Z5</accession>
<dbReference type="Proteomes" id="UP001163835">
    <property type="component" value="Unassembled WGS sequence"/>
</dbReference>
<name>A0ACC1U4Z5_9AGAR</name>
<sequence>MGPPRIDTVALLLREKDQEILQLKLQLKAYAARTSLIQSRLTSTQDALDALQLSHDEELRAEQAAKHKMQQQLKTYYQFLRSVNYEKEDLRNAIVSFLQRVSWYMSVVEDPHNTWPQSQLHVSSLLEPADPKLLMRRNQDVSNSFDQRLMNYAAAMIDTLVHERDLARTAHQSLLLDTKAQIASLQAELAHRDLELEKCISHCVDCPEFQRGRTGFEPFTPMEPSVLSKILQETSSRHKILELGNQQLEGQLKNLRQSISVPLASTPQIKYSDRIQHDETSREIQDNPDPTVRMSPTNGDVAPSLGNLATSKLIAQMDTDIRNLGFTINAFASERDRLQKMVAEQAVVQEPVSAPAGLEIESRRSAHLSQDSASVDQRNMEVAYTASLCREKSLIEDNLKVVGRLRDLHSSDVLDSDTKAKEDLRPLSRSTAEPELKRSASSAPPQLIDAEDGEISMDLATPLLPTTFIATPEKTRRSNTPGTSSTPRPLIPLSPALVSSSLFGQQQSPSSPRQGRSSIPSDIKSVEPLNQPSAEDVGNEIASVLASREQQVVQSAGVVNETEIVLDSGTNLID</sequence>
<comment type="caution">
    <text evidence="1">The sequence shown here is derived from an EMBL/GenBank/DDBJ whole genome shotgun (WGS) entry which is preliminary data.</text>
</comment>
<evidence type="ECO:0000313" key="2">
    <source>
        <dbReference type="Proteomes" id="UP001163835"/>
    </source>
</evidence>